<dbReference type="GO" id="GO:0000049">
    <property type="term" value="F:tRNA binding"/>
    <property type="evidence" value="ECO:0007669"/>
    <property type="project" value="InterPro"/>
</dbReference>
<evidence type="ECO:0000313" key="5">
    <source>
        <dbReference type="Proteomes" id="UP000076078"/>
    </source>
</evidence>
<dbReference type="EMBL" id="LODT01000041">
    <property type="protein sequence ID" value="KYQ89510.1"/>
    <property type="molecule type" value="Genomic_DNA"/>
</dbReference>
<protein>
    <recommendedName>
        <fullName evidence="3">Cytoplasmic tRNA 2-thiolation protein 2</fullName>
    </recommendedName>
</protein>
<dbReference type="AlphaFoldDB" id="A0A151Z6C8"/>
<gene>
    <name evidence="4" type="ORF">DLAC_10191</name>
</gene>
<dbReference type="SUPFAM" id="SSF52402">
    <property type="entry name" value="Adenine nucleotide alpha hydrolases-like"/>
    <property type="match status" value="1"/>
</dbReference>
<dbReference type="Proteomes" id="UP000076078">
    <property type="component" value="Unassembled WGS sequence"/>
</dbReference>
<dbReference type="FunCoup" id="A0A151Z6C8">
    <property type="interactions" value="505"/>
</dbReference>
<dbReference type="InterPro" id="IPR019407">
    <property type="entry name" value="CTU2"/>
</dbReference>
<keyword evidence="1 3" id="KW-0963">Cytoplasm</keyword>
<comment type="pathway">
    <text evidence="3">tRNA modification; 5-methoxycarbonylmethyl-2-thiouridine-tRNA biosynthesis.</text>
</comment>
<dbReference type="HAMAP" id="MF_03054">
    <property type="entry name" value="CTU2"/>
    <property type="match status" value="1"/>
</dbReference>
<dbReference type="OMA" id="CHACRNI"/>
<dbReference type="GO" id="GO:0002143">
    <property type="term" value="P:tRNA wobble position uridine thiolation"/>
    <property type="evidence" value="ECO:0007669"/>
    <property type="project" value="TreeGrafter"/>
</dbReference>
<comment type="function">
    <text evidence="3">Plays a central role in 2-thiolation of mcm(5)S(2)U at tRNA wobble positions of tRNA(Lys), tRNA(Glu) and tRNA(Gln). May act by forming a heterodimer with NCS6/CTU1 that ligates sulfur from thiocarboxylated URM1 onto the uridine of tRNAs at wobble position.</text>
</comment>
<dbReference type="STRING" id="361077.A0A151Z6C8"/>
<dbReference type="GO" id="GO:0032447">
    <property type="term" value="P:protein urmylation"/>
    <property type="evidence" value="ECO:0007669"/>
    <property type="project" value="UniProtKB-UniRule"/>
</dbReference>
<comment type="similarity">
    <text evidence="3">Belongs to the CTU2/NCS2 family.</text>
</comment>
<accession>A0A151Z6C8</accession>
<evidence type="ECO:0000313" key="4">
    <source>
        <dbReference type="EMBL" id="KYQ89510.1"/>
    </source>
</evidence>
<comment type="subcellular location">
    <subcellularLocation>
        <location evidence="3">Cytoplasm</location>
    </subcellularLocation>
</comment>
<reference evidence="4 5" key="1">
    <citation type="submission" date="2015-12" db="EMBL/GenBank/DDBJ databases">
        <title>Dictyostelia acquired genes for synthesis and detection of signals that induce cell-type specialization by lateral gene transfer from prokaryotes.</title>
        <authorList>
            <person name="Gloeckner G."/>
            <person name="Schaap P."/>
        </authorList>
    </citation>
    <scope>NUCLEOTIDE SEQUENCE [LARGE SCALE GENOMIC DNA]</scope>
    <source>
        <strain evidence="4 5">TK</strain>
    </source>
</reference>
<dbReference type="PANTHER" id="PTHR20882:SF14">
    <property type="entry name" value="CYTOPLASMIC TRNA 2-THIOLATION PROTEIN 2"/>
    <property type="match status" value="1"/>
</dbReference>
<keyword evidence="5" id="KW-1185">Reference proteome</keyword>
<sequence>MANTSELAVCGVNDHEDEGNEFMTVNKVAKKDRHKICYKCRDINQKLIILFRNEAYCKTCYIDLIRKKFKPNLAKCRDASRPSRESENVVIALSGGTSSNVMLELIYQNTTNAQKSKLFFKGNCVYIDESSIYPNLKKDDIEVYLKKQCNLYGYPLTIIPLENIFGDNPENREHRVKMLKESVESFSSQTSREDISIFYREQLLRKCALELKAKRVIFGTSSVSLATKVFSLASKGRGFTLPNEVSISNQTEVGGDSIIFNQPMKEFILKEIYIYSRNVIGDLPTQFSSWNAPAKQSLNTLCEDFVHTLQDISSQTVYTLLRSADKLVTPTLDNNFYCSLCYCHLSTHDINHINSIKNVKSTNSNNNNNNNNCCSDNSSCSTTSTTNNSCCSTNNNNNQLSNDTLCYSCRILVKENRNPNLVLPKYIYENSKSILTTAQLKNEIKDFLLDDNDD</sequence>
<name>A0A151Z6C8_TIELA</name>
<organism evidence="4 5">
    <name type="scientific">Tieghemostelium lacteum</name>
    <name type="common">Slime mold</name>
    <name type="synonym">Dictyostelium lacteum</name>
    <dbReference type="NCBI Taxonomy" id="361077"/>
    <lineage>
        <taxon>Eukaryota</taxon>
        <taxon>Amoebozoa</taxon>
        <taxon>Evosea</taxon>
        <taxon>Eumycetozoa</taxon>
        <taxon>Dictyostelia</taxon>
        <taxon>Dictyosteliales</taxon>
        <taxon>Raperosteliaceae</taxon>
        <taxon>Tieghemostelium</taxon>
    </lineage>
</organism>
<dbReference type="GO" id="GO:0005829">
    <property type="term" value="C:cytosol"/>
    <property type="evidence" value="ECO:0007669"/>
    <property type="project" value="TreeGrafter"/>
</dbReference>
<dbReference type="GO" id="GO:0016779">
    <property type="term" value="F:nucleotidyltransferase activity"/>
    <property type="evidence" value="ECO:0007669"/>
    <property type="project" value="UniProtKB-UniRule"/>
</dbReference>
<dbReference type="InterPro" id="IPR014729">
    <property type="entry name" value="Rossmann-like_a/b/a_fold"/>
</dbReference>
<dbReference type="PANTHER" id="PTHR20882">
    <property type="entry name" value="CYTOPLASMIC TRNA 2-THIOLATION PROTEIN 2"/>
    <property type="match status" value="1"/>
</dbReference>
<keyword evidence="2 3" id="KW-0819">tRNA processing</keyword>
<dbReference type="GO" id="GO:0016783">
    <property type="term" value="F:sulfurtransferase activity"/>
    <property type="evidence" value="ECO:0007669"/>
    <property type="project" value="TreeGrafter"/>
</dbReference>
<dbReference type="OrthoDB" id="25129at2759"/>
<dbReference type="InParanoid" id="A0A151Z6C8"/>
<dbReference type="UniPathway" id="UPA00988"/>
<comment type="caution">
    <text evidence="4">The sequence shown here is derived from an EMBL/GenBank/DDBJ whole genome shotgun (WGS) entry which is preliminary data.</text>
</comment>
<evidence type="ECO:0000256" key="3">
    <source>
        <dbReference type="HAMAP-Rule" id="MF_03054"/>
    </source>
</evidence>
<evidence type="ECO:0000256" key="2">
    <source>
        <dbReference type="ARBA" id="ARBA00022694"/>
    </source>
</evidence>
<evidence type="ECO:0000256" key="1">
    <source>
        <dbReference type="ARBA" id="ARBA00022490"/>
    </source>
</evidence>
<proteinExistence type="inferred from homology"/>
<dbReference type="Gene3D" id="3.40.50.620">
    <property type="entry name" value="HUPs"/>
    <property type="match status" value="1"/>
</dbReference>
<dbReference type="Pfam" id="PF10288">
    <property type="entry name" value="CTU2"/>
    <property type="match status" value="1"/>
</dbReference>